<name>A0ABT9KCK1_9PAST</name>
<dbReference type="Pfam" id="PF01578">
    <property type="entry name" value="Cytochrom_C_asm"/>
    <property type="match status" value="1"/>
</dbReference>
<feature type="transmembrane region" description="Helical" evidence="1">
    <location>
        <begin position="6"/>
        <end position="25"/>
    </location>
</feature>
<evidence type="ECO:0000313" key="4">
    <source>
        <dbReference type="Proteomes" id="UP001224083"/>
    </source>
</evidence>
<proteinExistence type="predicted"/>
<accession>A0ABT9KCK1</accession>
<comment type="caution">
    <text evidence="3">The sequence shown here is derived from an EMBL/GenBank/DDBJ whole genome shotgun (WGS) entry which is preliminary data.</text>
</comment>
<feature type="transmembrane region" description="Helical" evidence="1">
    <location>
        <begin position="37"/>
        <end position="58"/>
    </location>
</feature>
<dbReference type="InterPro" id="IPR002541">
    <property type="entry name" value="Cyt_c_assembly"/>
</dbReference>
<dbReference type="InterPro" id="IPR052372">
    <property type="entry name" value="YpjD/HemX"/>
</dbReference>
<dbReference type="Proteomes" id="UP001224083">
    <property type="component" value="Unassembled WGS sequence"/>
</dbReference>
<evidence type="ECO:0000313" key="3">
    <source>
        <dbReference type="EMBL" id="MDP9499789.1"/>
    </source>
</evidence>
<sequence>MWLSIFSVFFYLLSVLLITPMLLKIQAGEPTSPPNRMPFLSAVFIAIILHFISLIPLFTDLTTGENFSVIEISSLISVITATIATLALFFRVHTLWFLLPIIYSFTMINLVLSTLIPTHFLYHLSQDIGLFIHVGLSLLTYSVCSIVALYSIQLVWIDRALKNKSLPFSPMIPPLMTVERHFFRLMLIGEILLTIVLISGSYHLAKAFAPQDIQKAVFSFLAWLVFGTALIGHWKLHWRGKKVVYYAILGIFLLTIAYFGSRVMLEI</sequence>
<keyword evidence="1" id="KW-0472">Membrane</keyword>
<keyword evidence="4" id="KW-1185">Reference proteome</keyword>
<feature type="transmembrane region" description="Helical" evidence="1">
    <location>
        <begin position="182"/>
        <end position="204"/>
    </location>
</feature>
<evidence type="ECO:0000259" key="2">
    <source>
        <dbReference type="Pfam" id="PF01578"/>
    </source>
</evidence>
<dbReference type="PANTHER" id="PTHR38034">
    <property type="entry name" value="INNER MEMBRANE PROTEIN YPJD"/>
    <property type="match status" value="1"/>
</dbReference>
<reference evidence="3 4" key="1">
    <citation type="submission" date="2022-12" db="EMBL/GenBank/DDBJ databases">
        <title>Genome sequence of Pasteurellaceae Bisgaard Taxon 45.</title>
        <authorList>
            <person name="Foggin C."/>
            <person name="Rosen L.E."/>
            <person name="Henton M."/>
            <person name="Buys A."/>
            <person name="Floyd T."/>
            <person name="Turner A.D."/>
            <person name="Tarbin J."/>
            <person name="Lloyd A.S."/>
            <person name="Chaitezvi C."/>
            <person name="Ellis R.J."/>
            <person name="Roberts H.C."/>
            <person name="Dastjerdi A."/>
            <person name="Nunez A."/>
            <person name="Van Vliet A.H."/>
            <person name="Steinbach F."/>
        </authorList>
    </citation>
    <scope>NUCLEOTIDE SEQUENCE [LARGE SCALE GENOMIC DNA]</scope>
    <source>
        <strain evidence="3 4">VF20HR</strain>
    </source>
</reference>
<feature type="transmembrane region" description="Helical" evidence="1">
    <location>
        <begin position="216"/>
        <end position="236"/>
    </location>
</feature>
<feature type="transmembrane region" description="Helical" evidence="1">
    <location>
        <begin position="70"/>
        <end position="90"/>
    </location>
</feature>
<feature type="transmembrane region" description="Helical" evidence="1">
    <location>
        <begin position="128"/>
        <end position="161"/>
    </location>
</feature>
<keyword evidence="1" id="KW-0812">Transmembrane</keyword>
<evidence type="ECO:0000256" key="1">
    <source>
        <dbReference type="SAM" id="Phobius"/>
    </source>
</evidence>
<dbReference type="EMBL" id="JAQAHH010000003">
    <property type="protein sequence ID" value="MDP9499789.1"/>
    <property type="molecule type" value="Genomic_DNA"/>
</dbReference>
<feature type="transmembrane region" description="Helical" evidence="1">
    <location>
        <begin position="97"/>
        <end position="122"/>
    </location>
</feature>
<keyword evidence="1" id="KW-1133">Transmembrane helix</keyword>
<gene>
    <name evidence="3" type="ORF">O7M46_02345</name>
</gene>
<organism evidence="3 4">
    <name type="scientific">Bisgaard Taxon 45</name>
    <dbReference type="NCBI Taxonomy" id="304289"/>
    <lineage>
        <taxon>Bacteria</taxon>
        <taxon>Pseudomonadati</taxon>
        <taxon>Pseudomonadota</taxon>
        <taxon>Gammaproteobacteria</taxon>
        <taxon>Pasteurellales</taxon>
        <taxon>Pasteurellaceae</taxon>
    </lineage>
</organism>
<dbReference type="PANTHER" id="PTHR38034:SF1">
    <property type="entry name" value="INNER MEMBRANE PROTEIN YPJD"/>
    <property type="match status" value="1"/>
</dbReference>
<protein>
    <submittedName>
        <fullName evidence="3">Inner membrane protein YpjD</fullName>
    </submittedName>
</protein>
<feature type="transmembrane region" description="Helical" evidence="1">
    <location>
        <begin position="243"/>
        <end position="261"/>
    </location>
</feature>
<feature type="domain" description="Cytochrome c assembly protein" evidence="2">
    <location>
        <begin position="41"/>
        <end position="266"/>
    </location>
</feature>